<proteinExistence type="predicted"/>
<dbReference type="Proteomes" id="UP001244207">
    <property type="component" value="Unassembled WGS sequence"/>
</dbReference>
<dbReference type="GeneID" id="85391249"/>
<keyword evidence="1" id="KW-0732">Signal</keyword>
<gene>
    <name evidence="2" type="ORF">BDZ83DRAFT_605893</name>
</gene>
<accession>A0AAD9D0A3</accession>
<evidence type="ECO:0000256" key="1">
    <source>
        <dbReference type="SAM" id="SignalP"/>
    </source>
</evidence>
<protein>
    <recommendedName>
        <fullName evidence="4">Secreted protein</fullName>
    </recommendedName>
</protein>
<feature type="chain" id="PRO_5042267724" description="Secreted protein" evidence="1">
    <location>
        <begin position="23"/>
        <end position="106"/>
    </location>
</feature>
<name>A0AAD9D0A3_GLOAC</name>
<comment type="caution">
    <text evidence="2">The sequence shown here is derived from an EMBL/GenBank/DDBJ whole genome shotgun (WGS) entry which is preliminary data.</text>
</comment>
<evidence type="ECO:0008006" key="4">
    <source>
        <dbReference type="Google" id="ProtNLM"/>
    </source>
</evidence>
<feature type="signal peptide" evidence="1">
    <location>
        <begin position="1"/>
        <end position="22"/>
    </location>
</feature>
<keyword evidence="3" id="KW-1185">Reference proteome</keyword>
<evidence type="ECO:0000313" key="3">
    <source>
        <dbReference type="Proteomes" id="UP001244207"/>
    </source>
</evidence>
<evidence type="ECO:0000313" key="2">
    <source>
        <dbReference type="EMBL" id="KAK1729250.1"/>
    </source>
</evidence>
<reference evidence="2" key="1">
    <citation type="submission" date="2021-12" db="EMBL/GenBank/DDBJ databases">
        <title>Comparative genomics, transcriptomics and evolutionary studies reveal genomic signatures of adaptation to plant cell wall in hemibiotrophic fungi.</title>
        <authorList>
            <consortium name="DOE Joint Genome Institute"/>
            <person name="Baroncelli R."/>
            <person name="Diaz J.F."/>
            <person name="Benocci T."/>
            <person name="Peng M."/>
            <person name="Battaglia E."/>
            <person name="Haridas S."/>
            <person name="Andreopoulos W."/>
            <person name="Labutti K."/>
            <person name="Pangilinan J."/>
            <person name="Floch G.L."/>
            <person name="Makela M.R."/>
            <person name="Henrissat B."/>
            <person name="Grigoriev I.V."/>
            <person name="Crouch J.A."/>
            <person name="De Vries R.P."/>
            <person name="Sukno S.A."/>
            <person name="Thon M.R."/>
        </authorList>
    </citation>
    <scope>NUCLEOTIDE SEQUENCE</scope>
    <source>
        <strain evidence="2">CBS 112980</strain>
    </source>
</reference>
<dbReference type="EMBL" id="JAHMHS010000012">
    <property type="protein sequence ID" value="KAK1729250.1"/>
    <property type="molecule type" value="Genomic_DNA"/>
</dbReference>
<sequence>MLLLTLLLLLLVVLEQTQIGRAVPVESVMQIVPEAVRPVHAILAGPSTGRRLRCCYCCLLAIALSGVVVTSPNAGEAVGNGRWRHCRRCRGGCRYRCRCKGQICCC</sequence>
<dbReference type="AlphaFoldDB" id="A0AAD9D0A3"/>
<organism evidence="2 3">
    <name type="scientific">Glomerella acutata</name>
    <name type="common">Colletotrichum acutatum</name>
    <dbReference type="NCBI Taxonomy" id="27357"/>
    <lineage>
        <taxon>Eukaryota</taxon>
        <taxon>Fungi</taxon>
        <taxon>Dikarya</taxon>
        <taxon>Ascomycota</taxon>
        <taxon>Pezizomycotina</taxon>
        <taxon>Sordariomycetes</taxon>
        <taxon>Hypocreomycetidae</taxon>
        <taxon>Glomerellales</taxon>
        <taxon>Glomerellaceae</taxon>
        <taxon>Colletotrichum</taxon>
        <taxon>Colletotrichum acutatum species complex</taxon>
    </lineage>
</organism>
<dbReference type="RefSeq" id="XP_060369305.1">
    <property type="nucleotide sequence ID" value="XM_060507350.1"/>
</dbReference>